<name>A0ABU5JE17_9ACTN</name>
<dbReference type="RefSeq" id="WP_322440900.1">
    <property type="nucleotide sequence ID" value="NZ_JAXOTQ010000017.1"/>
</dbReference>
<dbReference type="Proteomes" id="UP001290101">
    <property type="component" value="Unassembled WGS sequence"/>
</dbReference>
<protein>
    <submittedName>
        <fullName evidence="1">Uncharacterized protein</fullName>
    </submittedName>
</protein>
<organism evidence="1 2">
    <name type="scientific">Micromonospora sicca</name>
    <dbReference type="NCBI Taxonomy" id="2202420"/>
    <lineage>
        <taxon>Bacteria</taxon>
        <taxon>Bacillati</taxon>
        <taxon>Actinomycetota</taxon>
        <taxon>Actinomycetes</taxon>
        <taxon>Micromonosporales</taxon>
        <taxon>Micromonosporaceae</taxon>
        <taxon>Micromonospora</taxon>
    </lineage>
</organism>
<dbReference type="EMBL" id="JAXOTQ010000017">
    <property type="protein sequence ID" value="MDZ5490835.1"/>
    <property type="molecule type" value="Genomic_DNA"/>
</dbReference>
<keyword evidence="2" id="KW-1185">Reference proteome</keyword>
<evidence type="ECO:0000313" key="1">
    <source>
        <dbReference type="EMBL" id="MDZ5490835.1"/>
    </source>
</evidence>
<evidence type="ECO:0000313" key="2">
    <source>
        <dbReference type="Proteomes" id="UP001290101"/>
    </source>
</evidence>
<comment type="caution">
    <text evidence="1">The sequence shown here is derived from an EMBL/GenBank/DDBJ whole genome shotgun (WGS) entry which is preliminary data.</text>
</comment>
<proteinExistence type="predicted"/>
<reference evidence="1 2" key="1">
    <citation type="submission" date="2023-12" db="EMBL/GenBank/DDBJ databases">
        <title>Micromonospora sp. nov., isolated from Atacama Desert.</title>
        <authorList>
            <person name="Carro L."/>
            <person name="Golinska P."/>
            <person name="Klenk H.-P."/>
            <person name="Goodfellow M."/>
        </authorList>
    </citation>
    <scope>NUCLEOTIDE SEQUENCE [LARGE SCALE GENOMIC DNA]</scope>
    <source>
        <strain evidence="1 2">4G53</strain>
    </source>
</reference>
<gene>
    <name evidence="1" type="ORF">U2F25_15400</name>
</gene>
<sequence>MVLSEIGTRGTVAANLCQVYDLTGAIAYTGPVGVGQAVALLVLSPLGGAAGRRRSPGTAGLVRCLDLAR</sequence>
<accession>A0ABU5JE17</accession>